<dbReference type="PROSITE" id="PS50995">
    <property type="entry name" value="HTH_MARR_2"/>
    <property type="match status" value="1"/>
</dbReference>
<keyword evidence="3" id="KW-1185">Reference proteome</keyword>
<evidence type="ECO:0000313" key="3">
    <source>
        <dbReference type="Proteomes" id="UP000708298"/>
    </source>
</evidence>
<dbReference type="InterPro" id="IPR036388">
    <property type="entry name" value="WH-like_DNA-bd_sf"/>
</dbReference>
<accession>A0A963YX28</accession>
<reference evidence="2" key="2">
    <citation type="submission" date="2021-01" db="EMBL/GenBank/DDBJ databases">
        <authorList>
            <person name="Mieszkin S."/>
            <person name="Pouder E."/>
            <person name="Alain K."/>
        </authorList>
    </citation>
    <scope>NUCLEOTIDE SEQUENCE</scope>
    <source>
        <strain evidence="2">HW T2.11</strain>
    </source>
</reference>
<name>A0A963YX28_9PROT</name>
<dbReference type="Proteomes" id="UP000708298">
    <property type="component" value="Unassembled WGS sequence"/>
</dbReference>
<dbReference type="RefSeq" id="WP_227323540.1">
    <property type="nucleotide sequence ID" value="NZ_JAESVB010000019.1"/>
</dbReference>
<dbReference type="EMBL" id="JAESVB010000019">
    <property type="protein sequence ID" value="MCB8877895.1"/>
    <property type="molecule type" value="Genomic_DNA"/>
</dbReference>
<protein>
    <submittedName>
        <fullName evidence="2">MarR family transcriptional regulator</fullName>
    </submittedName>
</protein>
<dbReference type="PANTHER" id="PTHR33164:SF106">
    <property type="entry name" value="TRANSCRIPTIONAL REGULATORY PROTEIN"/>
    <property type="match status" value="1"/>
</dbReference>
<proteinExistence type="predicted"/>
<dbReference type="SUPFAM" id="SSF46785">
    <property type="entry name" value="Winged helix' DNA-binding domain"/>
    <property type="match status" value="1"/>
</dbReference>
<dbReference type="InterPro" id="IPR000835">
    <property type="entry name" value="HTH_MarR-typ"/>
</dbReference>
<dbReference type="GO" id="GO:0006950">
    <property type="term" value="P:response to stress"/>
    <property type="evidence" value="ECO:0007669"/>
    <property type="project" value="TreeGrafter"/>
</dbReference>
<evidence type="ECO:0000313" key="2">
    <source>
        <dbReference type="EMBL" id="MCB8877895.1"/>
    </source>
</evidence>
<reference evidence="2" key="1">
    <citation type="journal article" date="2021" name="Microorganisms">
        <title>Acidisoma silvae sp. nov. and Acidisomacellulosilytica sp. nov., Two Acidophilic Bacteria Isolated from Decaying Wood, Hydrolyzing Cellulose and Producing Poly-3-hydroxybutyrate.</title>
        <authorList>
            <person name="Mieszkin S."/>
            <person name="Pouder E."/>
            <person name="Uroz S."/>
            <person name="Simon-Colin C."/>
            <person name="Alain K."/>
        </authorList>
    </citation>
    <scope>NUCLEOTIDE SEQUENCE</scope>
    <source>
        <strain evidence="2">HW T2.11</strain>
    </source>
</reference>
<comment type="caution">
    <text evidence="2">The sequence shown here is derived from an EMBL/GenBank/DDBJ whole genome shotgun (WGS) entry which is preliminary data.</text>
</comment>
<sequence length="151" mass="17030">MSSSRFDRYVVLAQRFGTRTLLFQQAAARQLDLTATELGCFRLVQLDGPIIASDLAKETGLTPASLSVIIDKLVARNFLSREQDKKDRRRWLLRAIEIAIVRVDVVYTAHAHRVEALLDEYTSEEFETALRFIDKLSTELKATAIDLGCGD</sequence>
<organism evidence="2 3">
    <name type="scientific">Acidisoma silvae</name>
    <dbReference type="NCBI Taxonomy" id="2802396"/>
    <lineage>
        <taxon>Bacteria</taxon>
        <taxon>Pseudomonadati</taxon>
        <taxon>Pseudomonadota</taxon>
        <taxon>Alphaproteobacteria</taxon>
        <taxon>Acetobacterales</taxon>
        <taxon>Acidocellaceae</taxon>
        <taxon>Acidisoma</taxon>
    </lineage>
</organism>
<evidence type="ECO:0000259" key="1">
    <source>
        <dbReference type="PROSITE" id="PS50995"/>
    </source>
</evidence>
<dbReference type="SMART" id="SM00347">
    <property type="entry name" value="HTH_MARR"/>
    <property type="match status" value="1"/>
</dbReference>
<dbReference type="Gene3D" id="1.10.10.10">
    <property type="entry name" value="Winged helix-like DNA-binding domain superfamily/Winged helix DNA-binding domain"/>
    <property type="match status" value="1"/>
</dbReference>
<feature type="domain" description="HTH marR-type" evidence="1">
    <location>
        <begin position="1"/>
        <end position="138"/>
    </location>
</feature>
<dbReference type="GO" id="GO:0003700">
    <property type="term" value="F:DNA-binding transcription factor activity"/>
    <property type="evidence" value="ECO:0007669"/>
    <property type="project" value="InterPro"/>
</dbReference>
<dbReference type="AlphaFoldDB" id="A0A963YX28"/>
<dbReference type="Pfam" id="PF01047">
    <property type="entry name" value="MarR"/>
    <property type="match status" value="1"/>
</dbReference>
<dbReference type="PANTHER" id="PTHR33164">
    <property type="entry name" value="TRANSCRIPTIONAL REGULATOR, MARR FAMILY"/>
    <property type="match status" value="1"/>
</dbReference>
<dbReference type="InterPro" id="IPR039422">
    <property type="entry name" value="MarR/SlyA-like"/>
</dbReference>
<gene>
    <name evidence="2" type="ORF">ASILVAE211_22075</name>
</gene>
<dbReference type="InterPro" id="IPR036390">
    <property type="entry name" value="WH_DNA-bd_sf"/>
</dbReference>